<comment type="caution">
    <text evidence="3">The sequence shown here is derived from an EMBL/GenBank/DDBJ whole genome shotgun (WGS) entry which is preliminary data.</text>
</comment>
<reference evidence="3 4" key="1">
    <citation type="submission" date="2021-09" db="EMBL/GenBank/DDBJ databases">
        <title>Genomic insights and catalytic innovation underlie evolution of tropane alkaloids biosynthesis.</title>
        <authorList>
            <person name="Wang Y.-J."/>
            <person name="Tian T."/>
            <person name="Huang J.-P."/>
            <person name="Huang S.-X."/>
        </authorList>
    </citation>
    <scope>NUCLEOTIDE SEQUENCE [LARGE SCALE GENOMIC DNA]</scope>
    <source>
        <strain evidence="3">KIB-2018</strain>
        <tissue evidence="3">Leaf</tissue>
    </source>
</reference>
<gene>
    <name evidence="3" type="ORF">K2173_024117</name>
</gene>
<proteinExistence type="predicted"/>
<dbReference type="EMBL" id="JAIWQS010000008">
    <property type="protein sequence ID" value="KAJ8900005.1"/>
    <property type="molecule type" value="Genomic_DNA"/>
</dbReference>
<evidence type="ECO:0000313" key="3">
    <source>
        <dbReference type="EMBL" id="KAJ8900005.1"/>
    </source>
</evidence>
<evidence type="ECO:0000256" key="1">
    <source>
        <dbReference type="SAM" id="MobiDB-lite"/>
    </source>
</evidence>
<evidence type="ECO:0000313" key="4">
    <source>
        <dbReference type="Proteomes" id="UP001159364"/>
    </source>
</evidence>
<feature type="compositionally biased region" description="Basic and acidic residues" evidence="1">
    <location>
        <begin position="19"/>
        <end position="30"/>
    </location>
</feature>
<feature type="domain" description="DUF4283" evidence="2">
    <location>
        <begin position="103"/>
        <end position="183"/>
    </location>
</feature>
<evidence type="ECO:0000259" key="2">
    <source>
        <dbReference type="Pfam" id="PF14111"/>
    </source>
</evidence>
<dbReference type="Pfam" id="PF14111">
    <property type="entry name" value="DUF4283"/>
    <property type="match status" value="1"/>
</dbReference>
<organism evidence="3 4">
    <name type="scientific">Erythroxylum novogranatense</name>
    <dbReference type="NCBI Taxonomy" id="1862640"/>
    <lineage>
        <taxon>Eukaryota</taxon>
        <taxon>Viridiplantae</taxon>
        <taxon>Streptophyta</taxon>
        <taxon>Embryophyta</taxon>
        <taxon>Tracheophyta</taxon>
        <taxon>Spermatophyta</taxon>
        <taxon>Magnoliopsida</taxon>
        <taxon>eudicotyledons</taxon>
        <taxon>Gunneridae</taxon>
        <taxon>Pentapetalae</taxon>
        <taxon>rosids</taxon>
        <taxon>fabids</taxon>
        <taxon>Malpighiales</taxon>
        <taxon>Erythroxylaceae</taxon>
        <taxon>Erythroxylum</taxon>
    </lineage>
</organism>
<dbReference type="InterPro" id="IPR025558">
    <property type="entry name" value="DUF4283"/>
</dbReference>
<keyword evidence="4" id="KW-1185">Reference proteome</keyword>
<name>A0AAV8UC56_9ROSI</name>
<dbReference type="PANTHER" id="PTHR31286">
    <property type="entry name" value="GLYCINE-RICH CELL WALL STRUCTURAL PROTEIN 1.8-LIKE"/>
    <property type="match status" value="1"/>
</dbReference>
<sequence>MNTAADAYQPPPAGIGVDEATKKVKNKDTGSVDSDDVMMEPVVVSPVVSFRDRLLGEGSTHSAAIPLEEEDEISIGKEDYIATVENGVPSITFSDRINGLLDKRMELCVIIKLLGRRITYNVLSNKLDRLWRTKRPFHLSTLENDYYMAKFQSKEDYVMVLFEGLWLVFGHCLTVQPWIPTFDKIEPYPMDVSTWIKLPGLPSRMYVHDVVTTIDKQVGKVIRVDSISEVATKTRFAHIAVCVDLRKALPSKIKINGRFQRIEYDSLPFLCFKCDNCPRNNVGVVQGAVQVDKGKSTMPRAQVTLEELVKWVKTEEYGSWMVVKRQEENELAMDNLGKDAAPNYSFPMATRINNIRKEQTGSTSNLHGRKNANELVSEAQKQANTVGSIRKGPTDANFKKVADGVAQITNAKQPNLVGTFFDPEMPMELGEPVHDNHVFVSDRETENQRGAIDGERFREIISMTQFQARKMGSSLDPKQNSVVRMEENYDPKEVPLPHSNRKGPKKAKSTVTVLLIISQVVNQGRPKAVRKVSQVKRVVGDAESSAASACVSEAVAAMIRTVDNLKIEMSAILGSGNATEQNGALLVKPN</sequence>
<feature type="region of interest" description="Disordered" evidence="1">
    <location>
        <begin position="1"/>
        <end position="34"/>
    </location>
</feature>
<dbReference type="Proteomes" id="UP001159364">
    <property type="component" value="Linkage Group LG08"/>
</dbReference>
<dbReference type="PANTHER" id="PTHR31286:SF99">
    <property type="entry name" value="DUF4283 DOMAIN-CONTAINING PROTEIN"/>
    <property type="match status" value="1"/>
</dbReference>
<dbReference type="AlphaFoldDB" id="A0AAV8UC56"/>
<protein>
    <recommendedName>
        <fullName evidence="2">DUF4283 domain-containing protein</fullName>
    </recommendedName>
</protein>
<dbReference type="InterPro" id="IPR040256">
    <property type="entry name" value="At4g02000-like"/>
</dbReference>
<accession>A0AAV8UC56</accession>